<sequence length="789" mass="87603">MASSVARMPSDEWRHHHASRLHVRTHKPISKILTRISTSINTTAAAAAAASAVVVIGRGGEPLSPATATKRRQSQILDRWAARQARDMITTIERQAHEAELSALSTTTQPVSARAASFLRETSPDTSVAAAVADVVGSGCGAVAADIQPTVRASSLIQMWRELEAEAGVCPTPRASMEAAPPAAPAEEALGGSDTSDEADAFCDWEKASSSSPPTSTAVEMESEITERRKVGDIIRMLSLQVSSSLVSSGHKPELSAKEITGNAAAATLLPSSAPLPMPDTSRKALRVRGRLVMENFHLNLEKERRREVAALEKRHPVSRFPFRGRIQSLIRLRSLRQEVATIKHQQWSQKLEAKRFETGSNNFFSREKPADRSQHDIIEVPAEESLNVMEVQPLDPHVCVFAIPINHSNGENNLFPELASTGETESSPPDFYTPLSQHEDLQESRSSKASWDEKSLWGSSLDWQRLSNSHSLQTWHGEIASEGTETSSQEQQIQSPECKLLLQPSNSWREWGVIRRTFYNDLLNTSFTENGEIQELLEMKTVSTSLASEFSAKMNQMIASFLHRQGQQNADVNEREQYEEQGIWRQNYESSSDQEVAATSLSQLSSATLSNEEIRTNTSLSSSSQILQNQEHWQSFSLPLPSQMLQKQKSWQSSSSTQNSSPSFQEGEDMHELKNSVAQIHHEISELRKLVERCLDWQKKLDHSIKQEAFCAVNQLAGRGNLLHNSKCMQGRKDTCCICCEAQVDTLLYRCGHMCACYKCAQELQWSSGRCPICRSLIADVVRAYPNS</sequence>
<keyword evidence="1" id="KW-0479">Metal-binding</keyword>
<feature type="compositionally biased region" description="Basic and acidic residues" evidence="2">
    <location>
        <begin position="438"/>
        <end position="448"/>
    </location>
</feature>
<feature type="region of interest" description="Disordered" evidence="2">
    <location>
        <begin position="648"/>
        <end position="672"/>
    </location>
</feature>
<proteinExistence type="predicted"/>
<evidence type="ECO:0000313" key="5">
    <source>
        <dbReference type="Proteomes" id="UP000775213"/>
    </source>
</evidence>
<dbReference type="CDD" id="cd16647">
    <property type="entry name" value="mRING-HC-C3HC5_NEU1"/>
    <property type="match status" value="1"/>
</dbReference>
<dbReference type="AlphaFoldDB" id="A0AAV7GEC3"/>
<feature type="domain" description="RING-type" evidence="3">
    <location>
        <begin position="737"/>
        <end position="776"/>
    </location>
</feature>
<dbReference type="SUPFAM" id="SSF57850">
    <property type="entry name" value="RING/U-box"/>
    <property type="match status" value="1"/>
</dbReference>
<name>A0AAV7GEC3_DENCH</name>
<evidence type="ECO:0000256" key="1">
    <source>
        <dbReference type="PROSITE-ProRule" id="PRU00175"/>
    </source>
</evidence>
<gene>
    <name evidence="4" type="ORF">IEQ34_016509</name>
</gene>
<feature type="region of interest" description="Disordered" evidence="2">
    <location>
        <begin position="175"/>
        <end position="197"/>
    </location>
</feature>
<dbReference type="EMBL" id="JAGFBR010000015">
    <property type="protein sequence ID" value="KAH0454585.1"/>
    <property type="molecule type" value="Genomic_DNA"/>
</dbReference>
<dbReference type="InterPro" id="IPR013083">
    <property type="entry name" value="Znf_RING/FYVE/PHD"/>
</dbReference>
<dbReference type="Gene3D" id="3.30.40.10">
    <property type="entry name" value="Zinc/RING finger domain, C3HC4 (zinc finger)"/>
    <property type="match status" value="1"/>
</dbReference>
<dbReference type="GO" id="GO:0008270">
    <property type="term" value="F:zinc ion binding"/>
    <property type="evidence" value="ECO:0007669"/>
    <property type="project" value="UniProtKB-KW"/>
</dbReference>
<feature type="compositionally biased region" description="Low complexity" evidence="2">
    <location>
        <begin position="648"/>
        <end position="666"/>
    </location>
</feature>
<comment type="caution">
    <text evidence="4">The sequence shown here is derived from an EMBL/GenBank/DDBJ whole genome shotgun (WGS) entry which is preliminary data.</text>
</comment>
<keyword evidence="1" id="KW-0862">Zinc</keyword>
<dbReference type="InterPro" id="IPR001841">
    <property type="entry name" value="Znf_RING"/>
</dbReference>
<dbReference type="PANTHER" id="PTHR47820:SF3">
    <property type="entry name" value="OS07G0499800 PROTEIN"/>
    <property type="match status" value="1"/>
</dbReference>
<evidence type="ECO:0000259" key="3">
    <source>
        <dbReference type="PROSITE" id="PS50089"/>
    </source>
</evidence>
<dbReference type="PROSITE" id="PS50089">
    <property type="entry name" value="ZF_RING_2"/>
    <property type="match status" value="1"/>
</dbReference>
<accession>A0AAV7GEC3</accession>
<keyword evidence="5" id="KW-1185">Reference proteome</keyword>
<evidence type="ECO:0000313" key="4">
    <source>
        <dbReference type="EMBL" id="KAH0454585.1"/>
    </source>
</evidence>
<dbReference type="Proteomes" id="UP000775213">
    <property type="component" value="Unassembled WGS sequence"/>
</dbReference>
<reference evidence="4 5" key="1">
    <citation type="journal article" date="2021" name="Hortic Res">
        <title>Chromosome-scale assembly of the Dendrobium chrysotoxum genome enhances the understanding of orchid evolution.</title>
        <authorList>
            <person name="Zhang Y."/>
            <person name="Zhang G.Q."/>
            <person name="Zhang D."/>
            <person name="Liu X.D."/>
            <person name="Xu X.Y."/>
            <person name="Sun W.H."/>
            <person name="Yu X."/>
            <person name="Zhu X."/>
            <person name="Wang Z.W."/>
            <person name="Zhao X."/>
            <person name="Zhong W.Y."/>
            <person name="Chen H."/>
            <person name="Yin W.L."/>
            <person name="Huang T."/>
            <person name="Niu S.C."/>
            <person name="Liu Z.J."/>
        </authorList>
    </citation>
    <scope>NUCLEOTIDE SEQUENCE [LARGE SCALE GENOMIC DNA]</scope>
    <source>
        <strain evidence="4">Lindl</strain>
    </source>
</reference>
<dbReference type="PANTHER" id="PTHR47820">
    <property type="entry name" value="BNAC05G24000D PROTEIN"/>
    <property type="match status" value="1"/>
</dbReference>
<dbReference type="Pfam" id="PF13920">
    <property type="entry name" value="zf-C3HC4_3"/>
    <property type="match status" value="1"/>
</dbReference>
<keyword evidence="1" id="KW-0863">Zinc-finger</keyword>
<feature type="compositionally biased region" description="Low complexity" evidence="2">
    <location>
        <begin position="178"/>
        <end position="189"/>
    </location>
</feature>
<feature type="region of interest" description="Disordered" evidence="2">
    <location>
        <begin position="415"/>
        <end position="448"/>
    </location>
</feature>
<evidence type="ECO:0000256" key="2">
    <source>
        <dbReference type="SAM" id="MobiDB-lite"/>
    </source>
</evidence>
<protein>
    <recommendedName>
        <fullName evidence="3">RING-type domain-containing protein</fullName>
    </recommendedName>
</protein>
<organism evidence="4 5">
    <name type="scientific">Dendrobium chrysotoxum</name>
    <name type="common">Orchid</name>
    <dbReference type="NCBI Taxonomy" id="161865"/>
    <lineage>
        <taxon>Eukaryota</taxon>
        <taxon>Viridiplantae</taxon>
        <taxon>Streptophyta</taxon>
        <taxon>Embryophyta</taxon>
        <taxon>Tracheophyta</taxon>
        <taxon>Spermatophyta</taxon>
        <taxon>Magnoliopsida</taxon>
        <taxon>Liliopsida</taxon>
        <taxon>Asparagales</taxon>
        <taxon>Orchidaceae</taxon>
        <taxon>Epidendroideae</taxon>
        <taxon>Malaxideae</taxon>
        <taxon>Dendrobiinae</taxon>
        <taxon>Dendrobium</taxon>
    </lineage>
</organism>